<feature type="transmembrane region" description="Helical" evidence="1">
    <location>
        <begin position="20"/>
        <end position="38"/>
    </location>
</feature>
<keyword evidence="3" id="KW-1185">Reference proteome</keyword>
<dbReference type="EMBL" id="JACSDY010000007">
    <property type="protein sequence ID" value="KAF7423296.1"/>
    <property type="molecule type" value="Genomic_DNA"/>
</dbReference>
<dbReference type="Proteomes" id="UP000600918">
    <property type="component" value="Unassembled WGS sequence"/>
</dbReference>
<evidence type="ECO:0000256" key="1">
    <source>
        <dbReference type="SAM" id="Phobius"/>
    </source>
</evidence>
<keyword evidence="1" id="KW-1133">Transmembrane helix</keyword>
<gene>
    <name evidence="2" type="ORF">H0235_008579</name>
</gene>
<evidence type="ECO:0000313" key="2">
    <source>
        <dbReference type="EMBL" id="KAF7423296.1"/>
    </source>
</evidence>
<dbReference type="AlphaFoldDB" id="A0A834P010"/>
<organism evidence="2 3">
    <name type="scientific">Vespula pensylvanica</name>
    <name type="common">Western yellow jacket</name>
    <name type="synonym">Wasp</name>
    <dbReference type="NCBI Taxonomy" id="30213"/>
    <lineage>
        <taxon>Eukaryota</taxon>
        <taxon>Metazoa</taxon>
        <taxon>Ecdysozoa</taxon>
        <taxon>Arthropoda</taxon>
        <taxon>Hexapoda</taxon>
        <taxon>Insecta</taxon>
        <taxon>Pterygota</taxon>
        <taxon>Neoptera</taxon>
        <taxon>Endopterygota</taxon>
        <taxon>Hymenoptera</taxon>
        <taxon>Apocrita</taxon>
        <taxon>Aculeata</taxon>
        <taxon>Vespoidea</taxon>
        <taxon>Vespidae</taxon>
        <taxon>Vespinae</taxon>
        <taxon>Vespula</taxon>
    </lineage>
</organism>
<sequence>METELVHRHRALSVGQFNEPVFVLILFLLCQSVVYNICTPKALITKCKLVIHVYYRISVKENLFDFDERYLERCIIGSERK</sequence>
<keyword evidence="1" id="KW-0812">Transmembrane</keyword>
<keyword evidence="1" id="KW-0472">Membrane</keyword>
<protein>
    <submittedName>
        <fullName evidence="2">Uncharacterized protein</fullName>
    </submittedName>
</protein>
<proteinExistence type="predicted"/>
<reference evidence="2" key="1">
    <citation type="journal article" date="2020" name="G3 (Bethesda)">
        <title>High-Quality Assemblies for Three Invasive Social Wasps from the &lt;i&gt;Vespula&lt;/i&gt; Genus.</title>
        <authorList>
            <person name="Harrop T.W.R."/>
            <person name="Guhlin J."/>
            <person name="McLaughlin G.M."/>
            <person name="Permina E."/>
            <person name="Stockwell P."/>
            <person name="Gilligan J."/>
            <person name="Le Lec M.F."/>
            <person name="Gruber M.A.M."/>
            <person name="Quinn O."/>
            <person name="Lovegrove M."/>
            <person name="Duncan E.J."/>
            <person name="Remnant E.J."/>
            <person name="Van Eeckhoven J."/>
            <person name="Graham B."/>
            <person name="Knapp R.A."/>
            <person name="Langford K.W."/>
            <person name="Kronenberg Z."/>
            <person name="Press M.O."/>
            <person name="Eacker S.M."/>
            <person name="Wilson-Rankin E.E."/>
            <person name="Purcell J."/>
            <person name="Lester P.J."/>
            <person name="Dearden P.K."/>
        </authorList>
    </citation>
    <scope>NUCLEOTIDE SEQUENCE</scope>
    <source>
        <strain evidence="2">Volc-1</strain>
    </source>
</reference>
<accession>A0A834P010</accession>
<comment type="caution">
    <text evidence="2">The sequence shown here is derived from an EMBL/GenBank/DDBJ whole genome shotgun (WGS) entry which is preliminary data.</text>
</comment>
<evidence type="ECO:0000313" key="3">
    <source>
        <dbReference type="Proteomes" id="UP000600918"/>
    </source>
</evidence>
<name>A0A834P010_VESPE</name>